<gene>
    <name evidence="1" type="ORF">S12H4_59732</name>
</gene>
<comment type="caution">
    <text evidence="1">The sequence shown here is derived from an EMBL/GenBank/DDBJ whole genome shotgun (WGS) entry which is preliminary data.</text>
</comment>
<reference evidence="1" key="1">
    <citation type="journal article" date="2014" name="Front. Microbiol.">
        <title>High frequency of phylogenetically diverse reductive dehalogenase-homologous genes in deep subseafloor sedimentary metagenomes.</title>
        <authorList>
            <person name="Kawai M."/>
            <person name="Futagami T."/>
            <person name="Toyoda A."/>
            <person name="Takaki Y."/>
            <person name="Nishi S."/>
            <person name="Hori S."/>
            <person name="Arai W."/>
            <person name="Tsubouchi T."/>
            <person name="Morono Y."/>
            <person name="Uchiyama I."/>
            <person name="Ito T."/>
            <person name="Fujiyama A."/>
            <person name="Inagaki F."/>
            <person name="Takami H."/>
        </authorList>
    </citation>
    <scope>NUCLEOTIDE SEQUENCE</scope>
    <source>
        <strain evidence="1">Expedition CK06-06</strain>
    </source>
</reference>
<feature type="non-terminal residue" evidence="1">
    <location>
        <position position="1"/>
    </location>
</feature>
<accession>X1UKN6</accession>
<dbReference type="AlphaFoldDB" id="X1UKN6"/>
<protein>
    <submittedName>
        <fullName evidence="1">Uncharacterized protein</fullName>
    </submittedName>
</protein>
<feature type="non-terminal residue" evidence="1">
    <location>
        <position position="152"/>
    </location>
</feature>
<name>X1UKN6_9ZZZZ</name>
<evidence type="ECO:0000313" key="1">
    <source>
        <dbReference type="EMBL" id="GAJ18079.1"/>
    </source>
</evidence>
<sequence>VVVVRPYMNNITGGFLSSAIFERILFFSRKYKEVWIFATPSKDKDYQEGKSWCEVFNVSLLQFNTALKKFAFKLGKTKNKISKEEALVIYYRGKDNKTYYSVNWEVYHRKLAEIDDKVLNYLVNKETAITKVNKETAITLGNDDPLITNNNE</sequence>
<organism evidence="1">
    <name type="scientific">marine sediment metagenome</name>
    <dbReference type="NCBI Taxonomy" id="412755"/>
    <lineage>
        <taxon>unclassified sequences</taxon>
        <taxon>metagenomes</taxon>
        <taxon>ecological metagenomes</taxon>
    </lineage>
</organism>
<proteinExistence type="predicted"/>
<dbReference type="EMBL" id="BARW01039117">
    <property type="protein sequence ID" value="GAJ18079.1"/>
    <property type="molecule type" value="Genomic_DNA"/>
</dbReference>